<protein>
    <submittedName>
        <fullName evidence="3">Uncharacterized protein</fullName>
    </submittedName>
</protein>
<comment type="caution">
    <text evidence="3">The sequence shown here is derived from an EMBL/GenBank/DDBJ whole genome shotgun (WGS) entry which is preliminary data.</text>
</comment>
<dbReference type="PANTHER" id="PTHR24188">
    <property type="entry name" value="ANKYRIN REPEAT PROTEIN"/>
    <property type="match status" value="1"/>
</dbReference>
<keyword evidence="1" id="KW-0677">Repeat</keyword>
<dbReference type="OrthoDB" id="9812708at2"/>
<evidence type="ECO:0000256" key="1">
    <source>
        <dbReference type="ARBA" id="ARBA00022737"/>
    </source>
</evidence>
<gene>
    <name evidence="3" type="ORF">RCZ01_12770</name>
</gene>
<dbReference type="SUPFAM" id="SSF48403">
    <property type="entry name" value="Ankyrin repeat"/>
    <property type="match status" value="1"/>
</dbReference>
<dbReference type="Proteomes" id="UP000398217">
    <property type="component" value="Unassembled WGS sequence"/>
</dbReference>
<keyword evidence="2" id="KW-0040">ANK repeat</keyword>
<dbReference type="InterPro" id="IPR036770">
    <property type="entry name" value="Ankyrin_rpt-contain_sf"/>
</dbReference>
<evidence type="ECO:0000313" key="3">
    <source>
        <dbReference type="EMBL" id="GET45975.1"/>
    </source>
</evidence>
<organism evidence="3 4">
    <name type="scientific">Capnocytophaga felis</name>
    <dbReference type="NCBI Taxonomy" id="2267611"/>
    <lineage>
        <taxon>Bacteria</taxon>
        <taxon>Pseudomonadati</taxon>
        <taxon>Bacteroidota</taxon>
        <taxon>Flavobacteriia</taxon>
        <taxon>Flavobacteriales</taxon>
        <taxon>Flavobacteriaceae</taxon>
        <taxon>Capnocytophaga</taxon>
    </lineage>
</organism>
<reference evidence="4" key="1">
    <citation type="journal article" date="2020" name="Int. J. Syst. Evol. Microbiol.">
        <title>Capnocytophaga felis sp. nov. isolated from the feline oral cavity.</title>
        <authorList>
            <person name="Suzuki M."/>
            <person name="Umeda K."/>
            <person name="Kimura M."/>
            <person name="Imaoka K."/>
            <person name="Morikawa S."/>
            <person name="Maeda K."/>
        </authorList>
    </citation>
    <scope>NUCLEOTIDE SEQUENCE [LARGE SCALE GENOMIC DNA]</scope>
    <source>
        <strain evidence="4">KC07070</strain>
    </source>
</reference>
<dbReference type="RefSeq" id="WP_155284612.1">
    <property type="nucleotide sequence ID" value="NZ_BLBC01000007.1"/>
</dbReference>
<dbReference type="PANTHER" id="PTHR24188:SF29">
    <property type="entry name" value="GH09064P"/>
    <property type="match status" value="1"/>
</dbReference>
<dbReference type="Gene3D" id="1.25.40.20">
    <property type="entry name" value="Ankyrin repeat-containing domain"/>
    <property type="match status" value="1"/>
</dbReference>
<dbReference type="Pfam" id="PF12796">
    <property type="entry name" value="Ank_2"/>
    <property type="match status" value="1"/>
</dbReference>
<proteinExistence type="predicted"/>
<keyword evidence="4" id="KW-1185">Reference proteome</keyword>
<dbReference type="AlphaFoldDB" id="A0A5M4B9P5"/>
<name>A0A5M4B9P5_9FLAO</name>
<sequence>MAKKRATLPNDIYKILEENDFEAFQKVFEKCDINAYERDYIKKPALCFYGIPTEWIQWLVANGANIEAADSYGRTALWYHSSVNNVERVCTLLTLGANIHTSDTYKNGVLHAAEGRFEVTQLLVEQGANISAKNDRGLTPLQEMLHRCQNASIPSVAKSAALLLKSGEKITKFTKEQVVRIGENFEFHRERINPEFLEETENGLQQLYALFKVEPVAKRIQHDGISPIIVPDDDFQKQFEYLWDFLVPGSGCAKTIQGEVVRISGKIRDEILRNGSGNWDKHFKKMLSAMMVYFQKGNPLQDEQMQKANELKTLLYEGDDDGENSFELAKLAVLWVTQNPNPITLEKVEYKR</sequence>
<evidence type="ECO:0000256" key="2">
    <source>
        <dbReference type="ARBA" id="ARBA00023043"/>
    </source>
</evidence>
<accession>A0A5M4B9P5</accession>
<dbReference type="EMBL" id="BLBC01000007">
    <property type="protein sequence ID" value="GET45975.1"/>
    <property type="molecule type" value="Genomic_DNA"/>
</dbReference>
<evidence type="ECO:0000313" key="4">
    <source>
        <dbReference type="Proteomes" id="UP000398217"/>
    </source>
</evidence>
<dbReference type="InterPro" id="IPR002110">
    <property type="entry name" value="Ankyrin_rpt"/>
</dbReference>